<feature type="transmembrane region" description="Helical" evidence="8">
    <location>
        <begin position="303"/>
        <end position="321"/>
    </location>
</feature>
<name>A0A0G1GV38_9BACT</name>
<feature type="domain" description="Glycosyltransferase RgtA/B/C/D-like" evidence="9">
    <location>
        <begin position="104"/>
        <end position="237"/>
    </location>
</feature>
<comment type="subcellular location">
    <subcellularLocation>
        <location evidence="1">Cell membrane</location>
        <topology evidence="1">Multi-pass membrane protein</topology>
    </subcellularLocation>
</comment>
<protein>
    <recommendedName>
        <fullName evidence="9">Glycosyltransferase RgtA/B/C/D-like domain-containing protein</fullName>
    </recommendedName>
</protein>
<evidence type="ECO:0000256" key="6">
    <source>
        <dbReference type="ARBA" id="ARBA00022989"/>
    </source>
</evidence>
<sequence>MKHNTRYFTTFLFLIITVISIAVRLWKIDQPIADWHSFRQADTASVARIFTARGIDLLHPRYHDLSNIQSGKDNPQGWRMVEFPLYQGIAARVYTIIPFVSIEIYLRLITILCSTLTGLLLGIMVIRRTTVFTGLMTFLAYAILPYGIFYGRAVLPDPFMVFLSILSVFLLDTKGQDISWMTTVISGVIAALALLVKPQAAFLLLPVLALFSIRPITGNKILKFLLWGSISVIPFILWRIWIQQYPEGIPVFDWLLNQNGIRFKGAWFFWLFADRIGRLILGYWGLILFGLGLVVVNKKEGMFFLLILIGSLLYLVVIAGGNVQHDYYQILLLPVISIYTSIGFAYLWNQKEKERSRIGSRCLAIISVLFLLSFSWYTVRTYYWINRPEIIEAGVAADKLLPVDAKVIAAYNGDTTFLYQTKRTGWPLNFDIDKKISMGATHYITVSPTDADLETKELAQKYTVLVRNDKYAIIDLTRKK</sequence>
<dbReference type="Proteomes" id="UP000034617">
    <property type="component" value="Unassembled WGS sequence"/>
</dbReference>
<dbReference type="InterPro" id="IPR038731">
    <property type="entry name" value="RgtA/B/C-like"/>
</dbReference>
<organism evidence="10 11">
    <name type="scientific">Candidatus Gottesmanbacteria bacterium GW2011_GWB1_44_11c</name>
    <dbReference type="NCBI Taxonomy" id="1618447"/>
    <lineage>
        <taxon>Bacteria</taxon>
        <taxon>Candidatus Gottesmaniibacteriota</taxon>
    </lineage>
</organism>
<feature type="transmembrane region" description="Helical" evidence="8">
    <location>
        <begin position="104"/>
        <end position="123"/>
    </location>
</feature>
<dbReference type="GO" id="GO:0005886">
    <property type="term" value="C:plasma membrane"/>
    <property type="evidence" value="ECO:0007669"/>
    <property type="project" value="UniProtKB-SubCell"/>
</dbReference>
<dbReference type="GO" id="GO:0009103">
    <property type="term" value="P:lipopolysaccharide biosynthetic process"/>
    <property type="evidence" value="ECO:0007669"/>
    <property type="project" value="UniProtKB-ARBA"/>
</dbReference>
<dbReference type="AlphaFoldDB" id="A0A0G1GV38"/>
<dbReference type="PANTHER" id="PTHR33908">
    <property type="entry name" value="MANNOSYLTRANSFERASE YKCB-RELATED"/>
    <property type="match status" value="1"/>
</dbReference>
<dbReference type="GO" id="GO:0016763">
    <property type="term" value="F:pentosyltransferase activity"/>
    <property type="evidence" value="ECO:0007669"/>
    <property type="project" value="TreeGrafter"/>
</dbReference>
<keyword evidence="6 8" id="KW-1133">Transmembrane helix</keyword>
<feature type="transmembrane region" description="Helical" evidence="8">
    <location>
        <begin position="327"/>
        <end position="348"/>
    </location>
</feature>
<evidence type="ECO:0000256" key="3">
    <source>
        <dbReference type="ARBA" id="ARBA00022676"/>
    </source>
</evidence>
<evidence type="ECO:0000313" key="11">
    <source>
        <dbReference type="Proteomes" id="UP000034617"/>
    </source>
</evidence>
<evidence type="ECO:0000256" key="5">
    <source>
        <dbReference type="ARBA" id="ARBA00022692"/>
    </source>
</evidence>
<feature type="transmembrane region" description="Helical" evidence="8">
    <location>
        <begin position="276"/>
        <end position="296"/>
    </location>
</feature>
<evidence type="ECO:0000256" key="2">
    <source>
        <dbReference type="ARBA" id="ARBA00022475"/>
    </source>
</evidence>
<gene>
    <name evidence="10" type="ORF">UW22_C0003G0008</name>
</gene>
<accession>A0A0G1GV38</accession>
<comment type="caution">
    <text evidence="10">The sequence shown here is derived from an EMBL/GenBank/DDBJ whole genome shotgun (WGS) entry which is preliminary data.</text>
</comment>
<keyword evidence="7 8" id="KW-0472">Membrane</keyword>
<feature type="transmembrane region" description="Helical" evidence="8">
    <location>
        <begin position="360"/>
        <end position="379"/>
    </location>
</feature>
<feature type="transmembrane region" description="Helical" evidence="8">
    <location>
        <begin position="224"/>
        <end position="242"/>
    </location>
</feature>
<evidence type="ECO:0000256" key="8">
    <source>
        <dbReference type="SAM" id="Phobius"/>
    </source>
</evidence>
<keyword evidence="4" id="KW-0808">Transferase</keyword>
<keyword evidence="5 8" id="KW-0812">Transmembrane</keyword>
<evidence type="ECO:0000256" key="1">
    <source>
        <dbReference type="ARBA" id="ARBA00004651"/>
    </source>
</evidence>
<reference evidence="10 11" key="1">
    <citation type="journal article" date="2015" name="Nature">
        <title>rRNA introns, odd ribosomes, and small enigmatic genomes across a large radiation of phyla.</title>
        <authorList>
            <person name="Brown C.T."/>
            <person name="Hug L.A."/>
            <person name="Thomas B.C."/>
            <person name="Sharon I."/>
            <person name="Castelle C.J."/>
            <person name="Singh A."/>
            <person name="Wilkins M.J."/>
            <person name="Williams K.H."/>
            <person name="Banfield J.F."/>
        </authorList>
    </citation>
    <scope>NUCLEOTIDE SEQUENCE [LARGE SCALE GENOMIC DNA]</scope>
</reference>
<dbReference type="EMBL" id="LCHM01000003">
    <property type="protein sequence ID" value="KKT38966.1"/>
    <property type="molecule type" value="Genomic_DNA"/>
</dbReference>
<evidence type="ECO:0000256" key="4">
    <source>
        <dbReference type="ARBA" id="ARBA00022679"/>
    </source>
</evidence>
<dbReference type="PANTHER" id="PTHR33908:SF11">
    <property type="entry name" value="MEMBRANE PROTEIN"/>
    <property type="match status" value="1"/>
</dbReference>
<feature type="transmembrane region" description="Helical" evidence="8">
    <location>
        <begin position="130"/>
        <end position="148"/>
    </location>
</feature>
<evidence type="ECO:0000313" key="10">
    <source>
        <dbReference type="EMBL" id="KKT38966.1"/>
    </source>
</evidence>
<proteinExistence type="predicted"/>
<dbReference type="InterPro" id="IPR050297">
    <property type="entry name" value="LipidA_mod_glycosyltrf_83"/>
</dbReference>
<evidence type="ECO:0000256" key="7">
    <source>
        <dbReference type="ARBA" id="ARBA00023136"/>
    </source>
</evidence>
<dbReference type="Pfam" id="PF13231">
    <property type="entry name" value="PMT_2"/>
    <property type="match status" value="1"/>
</dbReference>
<keyword evidence="2" id="KW-1003">Cell membrane</keyword>
<feature type="transmembrane region" description="Helical" evidence="8">
    <location>
        <begin position="7"/>
        <end position="26"/>
    </location>
</feature>
<keyword evidence="3" id="KW-0328">Glycosyltransferase</keyword>
<evidence type="ECO:0000259" key="9">
    <source>
        <dbReference type="Pfam" id="PF13231"/>
    </source>
</evidence>